<reference evidence="1 2" key="1">
    <citation type="journal article" date="2019" name="Sci. Rep.">
        <title>Orb-weaving spider Araneus ventricosus genome elucidates the spidroin gene catalogue.</title>
        <authorList>
            <person name="Kono N."/>
            <person name="Nakamura H."/>
            <person name="Ohtoshi R."/>
            <person name="Moran D.A.P."/>
            <person name="Shinohara A."/>
            <person name="Yoshida Y."/>
            <person name="Fujiwara M."/>
            <person name="Mori M."/>
            <person name="Tomita M."/>
            <person name="Arakawa K."/>
        </authorList>
    </citation>
    <scope>NUCLEOTIDE SEQUENCE [LARGE SCALE GENOMIC DNA]</scope>
</reference>
<dbReference type="OrthoDB" id="8063676at2759"/>
<evidence type="ECO:0008006" key="3">
    <source>
        <dbReference type="Google" id="ProtNLM"/>
    </source>
</evidence>
<evidence type="ECO:0000313" key="1">
    <source>
        <dbReference type="EMBL" id="GBL74309.1"/>
    </source>
</evidence>
<dbReference type="EMBL" id="BGPR01000005">
    <property type="protein sequence ID" value="GBL74309.1"/>
    <property type="molecule type" value="Genomic_DNA"/>
</dbReference>
<protein>
    <recommendedName>
        <fullName evidence="3">DUF4219 domain-containing protein</fullName>
    </recommendedName>
</protein>
<proteinExistence type="predicted"/>
<accession>A0A4Y2A4G5</accession>
<organism evidence="1 2">
    <name type="scientific">Araneus ventricosus</name>
    <name type="common">Orbweaver spider</name>
    <name type="synonym">Epeira ventricosa</name>
    <dbReference type="NCBI Taxonomy" id="182803"/>
    <lineage>
        <taxon>Eukaryota</taxon>
        <taxon>Metazoa</taxon>
        <taxon>Ecdysozoa</taxon>
        <taxon>Arthropoda</taxon>
        <taxon>Chelicerata</taxon>
        <taxon>Arachnida</taxon>
        <taxon>Araneae</taxon>
        <taxon>Araneomorphae</taxon>
        <taxon>Entelegynae</taxon>
        <taxon>Araneoidea</taxon>
        <taxon>Araneidae</taxon>
        <taxon>Araneus</taxon>
    </lineage>
</organism>
<comment type="caution">
    <text evidence="1">The sequence shown here is derived from an EMBL/GenBank/DDBJ whole genome shotgun (WGS) entry which is preliminary data.</text>
</comment>
<gene>
    <name evidence="1" type="ORF">AVEN_235296_1</name>
</gene>
<keyword evidence="2" id="KW-1185">Reference proteome</keyword>
<dbReference type="Proteomes" id="UP000499080">
    <property type="component" value="Unassembled WGS sequence"/>
</dbReference>
<name>A0A4Y2A4G5_ARAVE</name>
<dbReference type="Pfam" id="PF14223">
    <property type="entry name" value="Retrotran_gag_2"/>
    <property type="match status" value="1"/>
</dbReference>
<dbReference type="AlphaFoldDB" id="A0A4Y2A4G5"/>
<sequence length="131" mass="14890">MKKLDGDNYHAWVIRSRAIMEQKKCWEAIYPGYGTEMTNNERKNSDEAVTLMFLTVEDTFLDDIGDCVKAKEAWTALKEMHTKFGLHQVLQLVKDIFNITMKPGETVPNSNFSVQKSCSNLALQISSLLQG</sequence>
<evidence type="ECO:0000313" key="2">
    <source>
        <dbReference type="Proteomes" id="UP000499080"/>
    </source>
</evidence>